<dbReference type="RefSeq" id="XP_047767444.1">
    <property type="nucleotide sequence ID" value="XM_047911197.1"/>
</dbReference>
<feature type="compositionally biased region" description="Basic and acidic residues" evidence="1">
    <location>
        <begin position="14"/>
        <end position="26"/>
    </location>
</feature>
<feature type="region of interest" description="Disordered" evidence="1">
    <location>
        <begin position="147"/>
        <end position="439"/>
    </location>
</feature>
<proteinExistence type="predicted"/>
<evidence type="ECO:0000256" key="1">
    <source>
        <dbReference type="SAM" id="MobiDB-lite"/>
    </source>
</evidence>
<dbReference type="Gene3D" id="3.30.40.10">
    <property type="entry name" value="Zinc/RING finger domain, C3HC4 (zinc finger)"/>
    <property type="match status" value="1"/>
</dbReference>
<feature type="compositionally biased region" description="Polar residues" evidence="1">
    <location>
        <begin position="196"/>
        <end position="230"/>
    </location>
</feature>
<dbReference type="GeneID" id="71991927"/>
<reference evidence="2" key="1">
    <citation type="submission" date="2021-12" db="EMBL/GenBank/DDBJ databases">
        <authorList>
            <person name="Zaccaron A."/>
            <person name="Stergiopoulos I."/>
        </authorList>
    </citation>
    <scope>NUCLEOTIDE SEQUENCE</scope>
    <source>
        <strain evidence="2">Race5_Kim</strain>
    </source>
</reference>
<dbReference type="OMA" id="QHVACVG"/>
<feature type="compositionally biased region" description="Polar residues" evidence="1">
    <location>
        <begin position="239"/>
        <end position="268"/>
    </location>
</feature>
<gene>
    <name evidence="2" type="ORF">CLAFUR5_12049</name>
</gene>
<dbReference type="InterPro" id="IPR011011">
    <property type="entry name" value="Znf_FYVE_PHD"/>
</dbReference>
<accession>A0A9Q8UUM9</accession>
<evidence type="ECO:0000313" key="2">
    <source>
        <dbReference type="EMBL" id="UJO23078.1"/>
    </source>
</evidence>
<dbReference type="AlphaFoldDB" id="A0A9Q8UUM9"/>
<dbReference type="OrthoDB" id="3650976at2759"/>
<dbReference type="EMBL" id="CP090172">
    <property type="protein sequence ID" value="UJO23078.1"/>
    <property type="molecule type" value="Genomic_DNA"/>
</dbReference>
<organism evidence="2 3">
    <name type="scientific">Passalora fulva</name>
    <name type="common">Tomato leaf mold</name>
    <name type="synonym">Cladosporium fulvum</name>
    <dbReference type="NCBI Taxonomy" id="5499"/>
    <lineage>
        <taxon>Eukaryota</taxon>
        <taxon>Fungi</taxon>
        <taxon>Dikarya</taxon>
        <taxon>Ascomycota</taxon>
        <taxon>Pezizomycotina</taxon>
        <taxon>Dothideomycetes</taxon>
        <taxon>Dothideomycetidae</taxon>
        <taxon>Mycosphaerellales</taxon>
        <taxon>Mycosphaerellaceae</taxon>
        <taxon>Fulvia</taxon>
    </lineage>
</organism>
<keyword evidence="3" id="KW-1185">Reference proteome</keyword>
<evidence type="ECO:0008006" key="4">
    <source>
        <dbReference type="Google" id="ProtNLM"/>
    </source>
</evidence>
<dbReference type="Proteomes" id="UP000756132">
    <property type="component" value="Chromosome 10"/>
</dbReference>
<feature type="compositionally biased region" description="Polar residues" evidence="1">
    <location>
        <begin position="113"/>
        <end position="131"/>
    </location>
</feature>
<dbReference type="InterPro" id="IPR013083">
    <property type="entry name" value="Znf_RING/FYVE/PHD"/>
</dbReference>
<name>A0A9Q8UUM9_PASFU</name>
<dbReference type="SUPFAM" id="SSF57903">
    <property type="entry name" value="FYVE/PHD zinc finger"/>
    <property type="match status" value="1"/>
</dbReference>
<feature type="region of interest" description="Disordered" evidence="1">
    <location>
        <begin position="1"/>
        <end position="26"/>
    </location>
</feature>
<evidence type="ECO:0000313" key="3">
    <source>
        <dbReference type="Proteomes" id="UP000756132"/>
    </source>
</evidence>
<feature type="region of interest" description="Disordered" evidence="1">
    <location>
        <begin position="109"/>
        <end position="131"/>
    </location>
</feature>
<feature type="compositionally biased region" description="Polar residues" evidence="1">
    <location>
        <begin position="1"/>
        <end position="13"/>
    </location>
</feature>
<protein>
    <recommendedName>
        <fullName evidence="4">Zinc finger PHD-type domain-containing protein</fullName>
    </recommendedName>
</protein>
<reference evidence="2" key="2">
    <citation type="journal article" date="2022" name="Microb. Genom.">
        <title>A chromosome-scale genome assembly of the tomato pathogen Cladosporium fulvum reveals a compartmentalized genome architecture and the presence of a dispensable chromosome.</title>
        <authorList>
            <person name="Zaccaron A.Z."/>
            <person name="Chen L.H."/>
            <person name="Samaras A."/>
            <person name="Stergiopoulos I."/>
        </authorList>
    </citation>
    <scope>NUCLEOTIDE SEQUENCE</scope>
    <source>
        <strain evidence="2">Race5_Kim</strain>
    </source>
</reference>
<dbReference type="KEGG" id="ffu:CLAFUR5_12049"/>
<sequence>MASTSISSNMNQSRRSEERDDQPKSRLEAVREYEGDGAGTVINEHYSQEEYSKRRLGFLSRHPDYKDALKLAPKVRRDAEEVFISNQPATLSVQEIRKRELEYDIDPLLPFPTSENTQTIDDHSTYPTTEWTSGMATDQVEILQQTRSYTSPSPPPGIMAAPETHGPDKTTGQVLPSGYARPAGTPPIVAERIDSVRNSPKQQVYQASATVSERSTETGNSTQSNLSDNNHPGGEIDRPQQTANTSPDRATSNTSPRASNTGPASNDMASMVLKNPPTREELDNVLEMLARPPTRNNGIGAVAGRPVDVPVKPQGTKRPAPPDTNETDESAPQATAPPSPKKVKLNPPKAPSAAEPAPPAPSTDREDAVMSDPTAPAASSSRRKKATTNGIPISSDASDVAAGAALPRDAKTAKAAQTLRRQQLAEQRKSRRSGMRATDPKPEFWLKENITAYEHDNLGPVRCVCGTWAHDGTVDDGYAGCEKAGCLSWQHVACVGEAFKGEDKRYGCHQCDPYAHRRVLQKIRAGEEIERAE</sequence>
<feature type="compositionally biased region" description="Low complexity" evidence="1">
    <location>
        <begin position="394"/>
        <end position="405"/>
    </location>
</feature>